<dbReference type="HOGENOM" id="CLU_145821_0_0_2"/>
<name>H1YXT4_9EURY</name>
<evidence type="ECO:0008006" key="3">
    <source>
        <dbReference type="Google" id="ProtNLM"/>
    </source>
</evidence>
<sequence>MTSARGKLILIPLMLVIVIFSAGCLETSFGVVEYSYPLLNIEITNSGEETDAYVQVTVFDLADFRQIEIGKYVEDIHLKTGSNMVSVPVKLKKGDYKLYIYLIENNERKVAEIRDIGVE</sequence>
<keyword evidence="2" id="KW-1185">Reference proteome</keyword>
<dbReference type="AlphaFoldDB" id="H1YXT4"/>
<proteinExistence type="predicted"/>
<dbReference type="Proteomes" id="UP000005741">
    <property type="component" value="Chromosome"/>
</dbReference>
<dbReference type="InParanoid" id="H1YXT4"/>
<evidence type="ECO:0000313" key="1">
    <source>
        <dbReference type="EMBL" id="EHQ35933.1"/>
    </source>
</evidence>
<evidence type="ECO:0000313" key="2">
    <source>
        <dbReference type="Proteomes" id="UP000005741"/>
    </source>
</evidence>
<dbReference type="PROSITE" id="PS51257">
    <property type="entry name" value="PROKAR_LIPOPROTEIN"/>
    <property type="match status" value="1"/>
</dbReference>
<dbReference type="EMBL" id="CM001436">
    <property type="protein sequence ID" value="EHQ35933.1"/>
    <property type="molecule type" value="Genomic_DNA"/>
</dbReference>
<gene>
    <name evidence="1" type="ORF">Metlim_1832</name>
</gene>
<organism evidence="1 2">
    <name type="scientific">Methanoplanus limicola DSM 2279</name>
    <dbReference type="NCBI Taxonomy" id="937775"/>
    <lineage>
        <taxon>Archaea</taxon>
        <taxon>Methanobacteriati</taxon>
        <taxon>Methanobacteriota</taxon>
        <taxon>Stenosarchaea group</taxon>
        <taxon>Methanomicrobia</taxon>
        <taxon>Methanomicrobiales</taxon>
        <taxon>Methanomicrobiaceae</taxon>
        <taxon>Methanoplanus</taxon>
    </lineage>
</organism>
<reference evidence="1 2" key="1">
    <citation type="submission" date="2011-10" db="EMBL/GenBank/DDBJ databases">
        <title>The Improved High-Quality Draft genome of Methanoplanus limicola DSM 2279.</title>
        <authorList>
            <consortium name="US DOE Joint Genome Institute (JGI-PGF)"/>
            <person name="Lucas S."/>
            <person name="Copeland A."/>
            <person name="Lapidus A."/>
            <person name="Glavina del Rio T."/>
            <person name="Dalin E."/>
            <person name="Tice H."/>
            <person name="Bruce D."/>
            <person name="Goodwin L."/>
            <person name="Pitluck S."/>
            <person name="Peters L."/>
            <person name="Mikhailova N."/>
            <person name="Lu M."/>
            <person name="Kyrpides N."/>
            <person name="Mavromatis K."/>
            <person name="Ivanova N."/>
            <person name="Markowitz V."/>
            <person name="Cheng J.-F."/>
            <person name="Hugenholtz P."/>
            <person name="Woyke T."/>
            <person name="Wu D."/>
            <person name="Wirth R."/>
            <person name="Brambilla E.-M."/>
            <person name="Klenk H.-P."/>
            <person name="Eisen J.A."/>
        </authorList>
    </citation>
    <scope>NUCLEOTIDE SEQUENCE [LARGE SCALE GENOMIC DNA]</scope>
    <source>
        <strain evidence="1 2">DSM 2279</strain>
    </source>
</reference>
<accession>H1YXT4</accession>
<protein>
    <recommendedName>
        <fullName evidence="3">CARDB domain-containing protein</fullName>
    </recommendedName>
</protein>